<sequence length="525" mass="60960">MFELRPTPCAVTKSDWEEDKSNFTCKSPINVYHCLQDEKNRSGEICIQPVWVQPRYCPEFNTGAWALDTVPCNVTKGCPSDTFLSNEVYRYPVCLNKTHRKELSVHGEYSVSWLWTLGPTLLVLTLLALATACFVWRRKRVSRSTEDETRVILLKGQDNDPFHKTAAFHEATQYLENGGKFLVLSGIWGSGKTKTAKEVFMKVTGISPTIITDLERFNWEEQNQGLIFDEAISGELSSSDVNRIREKMKSWFENGDEKSFIIFTSMDDQEKILKKINPVAPDEDFKLINLKDRLTRGDRTQILDSHFKVLGQNKDFSKIEDLATKGKNKSLGYPEICALYCRCDEFQKEKGVDFCEKPLHFLKSFLENMYRFQEKKFLMLVYMSLNQMEIDVKNINEKLRSILEMYKHKQTDSKSDTNIEVVEHGKAEDFCSLLSWEFVDKIPNTTKYKLQHNVIKKMTLIVFGTYYFDKLLEVSNETDIRGWIKKDGLFTIKKNFFGDIEPSLFIDADKWVLYEKKMKMVSGCK</sequence>
<dbReference type="InterPro" id="IPR027417">
    <property type="entry name" value="P-loop_NTPase"/>
</dbReference>
<dbReference type="Proteomes" id="UP000694844">
    <property type="component" value="Chromosome 8"/>
</dbReference>
<accession>A0A8B8BCZ4</accession>
<keyword evidence="1" id="KW-0812">Transmembrane</keyword>
<dbReference type="Pfam" id="PF20720">
    <property type="entry name" value="nSTAND3"/>
    <property type="match status" value="1"/>
</dbReference>
<gene>
    <name evidence="4" type="primary">LOC111109456</name>
</gene>
<evidence type="ECO:0000259" key="2">
    <source>
        <dbReference type="Pfam" id="PF20720"/>
    </source>
</evidence>
<evidence type="ECO:0000256" key="1">
    <source>
        <dbReference type="SAM" id="Phobius"/>
    </source>
</evidence>
<reference evidence="4" key="1">
    <citation type="submission" date="2025-08" db="UniProtKB">
        <authorList>
            <consortium name="RefSeq"/>
        </authorList>
    </citation>
    <scope>IDENTIFICATION</scope>
    <source>
        <tissue evidence="4">Whole sample</tissue>
    </source>
</reference>
<dbReference type="OrthoDB" id="6154478at2759"/>
<dbReference type="GeneID" id="111109456"/>
<evidence type="ECO:0000313" key="3">
    <source>
        <dbReference type="Proteomes" id="UP000694844"/>
    </source>
</evidence>
<feature type="domain" description="Novel STAND NTPase 3" evidence="2">
    <location>
        <begin position="162"/>
        <end position="308"/>
    </location>
</feature>
<organism evidence="3 4">
    <name type="scientific">Crassostrea virginica</name>
    <name type="common">Eastern oyster</name>
    <dbReference type="NCBI Taxonomy" id="6565"/>
    <lineage>
        <taxon>Eukaryota</taxon>
        <taxon>Metazoa</taxon>
        <taxon>Spiralia</taxon>
        <taxon>Lophotrochozoa</taxon>
        <taxon>Mollusca</taxon>
        <taxon>Bivalvia</taxon>
        <taxon>Autobranchia</taxon>
        <taxon>Pteriomorphia</taxon>
        <taxon>Ostreida</taxon>
        <taxon>Ostreoidea</taxon>
        <taxon>Ostreidae</taxon>
        <taxon>Crassostrea</taxon>
    </lineage>
</organism>
<evidence type="ECO:0000313" key="4">
    <source>
        <dbReference type="RefSeq" id="XP_022301280.1"/>
    </source>
</evidence>
<proteinExistence type="predicted"/>
<dbReference type="SUPFAM" id="SSF52540">
    <property type="entry name" value="P-loop containing nucleoside triphosphate hydrolases"/>
    <property type="match status" value="1"/>
</dbReference>
<feature type="transmembrane region" description="Helical" evidence="1">
    <location>
        <begin position="113"/>
        <end position="136"/>
    </location>
</feature>
<keyword evidence="1" id="KW-0472">Membrane</keyword>
<protein>
    <submittedName>
        <fullName evidence="4">Uncharacterized protein LOC111109456 isoform X3</fullName>
    </submittedName>
</protein>
<name>A0A8B8BCZ4_CRAVI</name>
<dbReference type="AlphaFoldDB" id="A0A8B8BCZ4"/>
<keyword evidence="3" id="KW-1185">Reference proteome</keyword>
<dbReference type="InterPro" id="IPR049050">
    <property type="entry name" value="nSTAND3"/>
</dbReference>
<keyword evidence="1" id="KW-1133">Transmembrane helix</keyword>
<dbReference type="RefSeq" id="XP_022301280.1">
    <property type="nucleotide sequence ID" value="XM_022445572.1"/>
</dbReference>